<keyword evidence="2" id="KW-1185">Reference proteome</keyword>
<evidence type="ECO:0000313" key="1">
    <source>
        <dbReference type="EMBL" id="KAL3278301.1"/>
    </source>
</evidence>
<reference evidence="1 2" key="1">
    <citation type="journal article" date="2021" name="BMC Biol.">
        <title>Horizontally acquired antibacterial genes associated with adaptive radiation of ladybird beetles.</title>
        <authorList>
            <person name="Li H.S."/>
            <person name="Tang X.F."/>
            <person name="Huang Y.H."/>
            <person name="Xu Z.Y."/>
            <person name="Chen M.L."/>
            <person name="Du X.Y."/>
            <person name="Qiu B.Y."/>
            <person name="Chen P.T."/>
            <person name="Zhang W."/>
            <person name="Slipinski A."/>
            <person name="Escalona H.E."/>
            <person name="Waterhouse R.M."/>
            <person name="Zwick A."/>
            <person name="Pang H."/>
        </authorList>
    </citation>
    <scope>NUCLEOTIDE SEQUENCE [LARGE SCALE GENOMIC DNA]</scope>
    <source>
        <strain evidence="1">SYSU2018</strain>
    </source>
</reference>
<comment type="caution">
    <text evidence="1">The sequence shown here is derived from an EMBL/GenBank/DDBJ whole genome shotgun (WGS) entry which is preliminary data.</text>
</comment>
<accession>A0ABD2NHN9</accession>
<dbReference type="EMBL" id="JABFTP020000103">
    <property type="protein sequence ID" value="KAL3278301.1"/>
    <property type="molecule type" value="Genomic_DNA"/>
</dbReference>
<dbReference type="Proteomes" id="UP001516400">
    <property type="component" value="Unassembled WGS sequence"/>
</dbReference>
<organism evidence="1 2">
    <name type="scientific">Cryptolaemus montrouzieri</name>
    <dbReference type="NCBI Taxonomy" id="559131"/>
    <lineage>
        <taxon>Eukaryota</taxon>
        <taxon>Metazoa</taxon>
        <taxon>Ecdysozoa</taxon>
        <taxon>Arthropoda</taxon>
        <taxon>Hexapoda</taxon>
        <taxon>Insecta</taxon>
        <taxon>Pterygota</taxon>
        <taxon>Neoptera</taxon>
        <taxon>Endopterygota</taxon>
        <taxon>Coleoptera</taxon>
        <taxon>Polyphaga</taxon>
        <taxon>Cucujiformia</taxon>
        <taxon>Coccinelloidea</taxon>
        <taxon>Coccinellidae</taxon>
        <taxon>Scymninae</taxon>
        <taxon>Scymnini</taxon>
        <taxon>Cryptolaemus</taxon>
    </lineage>
</organism>
<sequence>MGRILRSSNKPTQSKIGCTLRCVYVKENSSLLNYEHRKHSYYPCTVTTQPFKPLIVAELRSVYGHVPWQQYLQDSTAVTGQYHRQIATIFEGNVMIEGLIRCDEGTTRTRTEQGKTDLSGPNPSLSGYCGNGAATALLAAPLHH</sequence>
<protein>
    <submittedName>
        <fullName evidence="1">Uncharacterized protein</fullName>
    </submittedName>
</protein>
<dbReference type="AlphaFoldDB" id="A0ABD2NHN9"/>
<name>A0ABD2NHN9_9CUCU</name>
<gene>
    <name evidence="1" type="ORF">HHI36_013634</name>
</gene>
<proteinExistence type="predicted"/>
<evidence type="ECO:0000313" key="2">
    <source>
        <dbReference type="Proteomes" id="UP001516400"/>
    </source>
</evidence>